<name>A0ABD1V366_9LAMI</name>
<feature type="region of interest" description="Disordered" evidence="1">
    <location>
        <begin position="90"/>
        <end position="132"/>
    </location>
</feature>
<dbReference type="PANTHER" id="PTHR34222:SF99">
    <property type="entry name" value="PROTEIN, PUTATIVE-RELATED"/>
    <property type="match status" value="1"/>
</dbReference>
<evidence type="ECO:0000256" key="1">
    <source>
        <dbReference type="SAM" id="MobiDB-lite"/>
    </source>
</evidence>
<dbReference type="AlphaFoldDB" id="A0ABD1V366"/>
<feature type="compositionally biased region" description="Low complexity" evidence="1">
    <location>
        <begin position="108"/>
        <end position="119"/>
    </location>
</feature>
<reference evidence="3" key="1">
    <citation type="submission" date="2024-07" db="EMBL/GenBank/DDBJ databases">
        <title>Two chromosome-level genome assemblies of Korean endemic species Abeliophyllum distichum and Forsythia ovata (Oleaceae).</title>
        <authorList>
            <person name="Jang H."/>
        </authorList>
    </citation>
    <scope>NUCLEOTIDE SEQUENCE [LARGE SCALE GENOMIC DNA]</scope>
</reference>
<protein>
    <recommendedName>
        <fullName evidence="4">CCHC-type domain-containing protein</fullName>
    </recommendedName>
</protein>
<accession>A0ABD1V366</accession>
<keyword evidence="3" id="KW-1185">Reference proteome</keyword>
<evidence type="ECO:0008006" key="4">
    <source>
        <dbReference type="Google" id="ProtNLM"/>
    </source>
</evidence>
<sequence>MMDVEEMVPAEENWTGRSNLSRGNYAGGKGTNRRYGNTDKELMYCDHCGMNGHTKEGCFKLIGFPDWYKRDQKTKETGWKNAANNVMKMDNSPLDFEDDYTISNAKDSTSSSNIASHSSTRTDENAEREEIN</sequence>
<dbReference type="EMBL" id="JBFOLK010000002">
    <property type="protein sequence ID" value="KAL2531652.1"/>
    <property type="molecule type" value="Genomic_DNA"/>
</dbReference>
<evidence type="ECO:0000313" key="3">
    <source>
        <dbReference type="Proteomes" id="UP001604336"/>
    </source>
</evidence>
<comment type="caution">
    <text evidence="2">The sequence shown here is derived from an EMBL/GenBank/DDBJ whole genome shotgun (WGS) entry which is preliminary data.</text>
</comment>
<gene>
    <name evidence="2" type="ORF">Adt_05003</name>
</gene>
<dbReference type="PANTHER" id="PTHR34222">
    <property type="entry name" value="GAG_PRE-INTEGRS DOMAIN-CONTAINING PROTEIN"/>
    <property type="match status" value="1"/>
</dbReference>
<feature type="region of interest" description="Disordered" evidence="1">
    <location>
        <begin position="1"/>
        <end position="33"/>
    </location>
</feature>
<dbReference type="Proteomes" id="UP001604336">
    <property type="component" value="Unassembled WGS sequence"/>
</dbReference>
<feature type="compositionally biased region" description="Basic and acidic residues" evidence="1">
    <location>
        <begin position="120"/>
        <end position="132"/>
    </location>
</feature>
<evidence type="ECO:0000313" key="2">
    <source>
        <dbReference type="EMBL" id="KAL2531652.1"/>
    </source>
</evidence>
<proteinExistence type="predicted"/>
<organism evidence="2 3">
    <name type="scientific">Abeliophyllum distichum</name>
    <dbReference type="NCBI Taxonomy" id="126358"/>
    <lineage>
        <taxon>Eukaryota</taxon>
        <taxon>Viridiplantae</taxon>
        <taxon>Streptophyta</taxon>
        <taxon>Embryophyta</taxon>
        <taxon>Tracheophyta</taxon>
        <taxon>Spermatophyta</taxon>
        <taxon>Magnoliopsida</taxon>
        <taxon>eudicotyledons</taxon>
        <taxon>Gunneridae</taxon>
        <taxon>Pentapetalae</taxon>
        <taxon>asterids</taxon>
        <taxon>lamiids</taxon>
        <taxon>Lamiales</taxon>
        <taxon>Oleaceae</taxon>
        <taxon>Forsythieae</taxon>
        <taxon>Abeliophyllum</taxon>
    </lineage>
</organism>